<evidence type="ECO:0000256" key="4">
    <source>
        <dbReference type="HAMAP-Rule" id="MF_01174"/>
    </source>
</evidence>
<dbReference type="InterPro" id="IPR016162">
    <property type="entry name" value="Ald_DH_N"/>
</dbReference>
<dbReference type="NCBIfam" id="NF006992">
    <property type="entry name" value="PRK09457.1"/>
    <property type="match status" value="1"/>
</dbReference>
<evidence type="ECO:0000256" key="3">
    <source>
        <dbReference type="ARBA" id="ARBA00023027"/>
    </source>
</evidence>
<dbReference type="PROSITE" id="PS00070">
    <property type="entry name" value="ALDEHYDE_DEHYDR_CYS"/>
    <property type="match status" value="1"/>
</dbReference>
<dbReference type="OrthoDB" id="9812625at2"/>
<dbReference type="PANTHER" id="PTHR43353:SF5">
    <property type="entry name" value="SUCCINATE-SEMIALDEHYDE DEHYDROGENASE, MITOCHONDRIAL"/>
    <property type="match status" value="1"/>
</dbReference>
<evidence type="ECO:0000313" key="7">
    <source>
        <dbReference type="EMBL" id="KEA62614.1"/>
    </source>
</evidence>
<comment type="pathway">
    <text evidence="4">Amino-acid degradation; L-arginine degradation via AST pathway; L-glutamate and succinate from L-arginine: step 4/5.</text>
</comment>
<gene>
    <name evidence="4" type="primary">astD</name>
    <name evidence="7" type="ORF">ADIMK_3086</name>
</gene>
<dbReference type="Gene3D" id="3.40.309.10">
    <property type="entry name" value="Aldehyde Dehydrogenase, Chain A, domain 2"/>
    <property type="match status" value="1"/>
</dbReference>
<evidence type="ECO:0000259" key="6">
    <source>
        <dbReference type="Pfam" id="PF00171"/>
    </source>
</evidence>
<proteinExistence type="inferred from homology"/>
<dbReference type="PROSITE" id="PS00687">
    <property type="entry name" value="ALDEHYDE_DEHYDR_GLU"/>
    <property type="match status" value="1"/>
</dbReference>
<reference evidence="7 8" key="1">
    <citation type="submission" date="2014-04" db="EMBL/GenBank/DDBJ databases">
        <title>Marinobacterium kochiensis sp. nov., isolated from sediment sample collected from Kochi backwaters in Kerala, India.</title>
        <authorList>
            <person name="Singh A."/>
            <person name="Pinnaka A.K."/>
        </authorList>
    </citation>
    <scope>NUCLEOTIDE SEQUENCE [LARGE SCALE GENOMIC DNA]</scope>
    <source>
        <strain evidence="7 8">AK27</strain>
    </source>
</reference>
<evidence type="ECO:0000256" key="5">
    <source>
        <dbReference type="PROSITE-ProRule" id="PRU10007"/>
    </source>
</evidence>
<keyword evidence="3 4" id="KW-0520">NAD</keyword>
<dbReference type="EC" id="1.2.1.71" evidence="4"/>
<keyword evidence="2 4" id="KW-0560">Oxidoreductase</keyword>
<evidence type="ECO:0000256" key="2">
    <source>
        <dbReference type="ARBA" id="ARBA00023002"/>
    </source>
</evidence>
<dbReference type="eggNOG" id="COG1012">
    <property type="taxonomic scope" value="Bacteria"/>
</dbReference>
<organism evidence="7 8">
    <name type="scientific">Marinobacterium lacunae</name>
    <dbReference type="NCBI Taxonomy" id="1232683"/>
    <lineage>
        <taxon>Bacteria</taxon>
        <taxon>Pseudomonadati</taxon>
        <taxon>Pseudomonadota</taxon>
        <taxon>Gammaproteobacteria</taxon>
        <taxon>Oceanospirillales</taxon>
        <taxon>Oceanospirillaceae</taxon>
        <taxon>Marinobacterium</taxon>
    </lineage>
</organism>
<dbReference type="PATRIC" id="fig|1232683.4.peg.3036"/>
<dbReference type="FunFam" id="3.40.605.10:FF:000010">
    <property type="entry name" value="N-succinylglutamate 5-semialdehyde dehydrogenase"/>
    <property type="match status" value="1"/>
</dbReference>
<dbReference type="InterPro" id="IPR016160">
    <property type="entry name" value="Ald_DH_CS_CYS"/>
</dbReference>
<dbReference type="STRING" id="1232683.ADIMK_3086"/>
<protein>
    <recommendedName>
        <fullName evidence="4">N-succinylglutamate 5-semialdehyde dehydrogenase</fullName>
        <ecNumber evidence="4">1.2.1.71</ecNumber>
    </recommendedName>
    <alternativeName>
        <fullName evidence="4">Succinylglutamic semialdehyde dehydrogenase</fullName>
        <shortName evidence="4">SGSD</shortName>
    </alternativeName>
</protein>
<dbReference type="HAMAP" id="MF_01174">
    <property type="entry name" value="Aldedh_AstD"/>
    <property type="match status" value="1"/>
</dbReference>
<accession>A0A081FVQ9</accession>
<dbReference type="AlphaFoldDB" id="A0A081FVQ9"/>
<keyword evidence="1 4" id="KW-0056">Arginine metabolism</keyword>
<dbReference type="NCBIfam" id="TIGR03240">
    <property type="entry name" value="arg_catab_astD"/>
    <property type="match status" value="1"/>
</dbReference>
<dbReference type="InterPro" id="IPR017649">
    <property type="entry name" value="SuccinylGlu_semiald_DH_AstD"/>
</dbReference>
<dbReference type="PANTHER" id="PTHR43353">
    <property type="entry name" value="SUCCINATE-SEMIALDEHYDE DEHYDROGENASE, MITOCHONDRIAL"/>
    <property type="match status" value="1"/>
</dbReference>
<dbReference type="EMBL" id="JMQN01000047">
    <property type="protein sequence ID" value="KEA62614.1"/>
    <property type="molecule type" value="Genomic_DNA"/>
</dbReference>
<dbReference type="InterPro" id="IPR029510">
    <property type="entry name" value="Ald_DH_CS_GLU"/>
</dbReference>
<feature type="active site" evidence="4 5">
    <location>
        <position position="245"/>
    </location>
</feature>
<dbReference type="InterPro" id="IPR016161">
    <property type="entry name" value="Ald_DH/histidinol_DH"/>
</dbReference>
<sequence length="491" mass="53133">MSGHLLINNQWLAGKNDPFESRNPGRDITVWSGKAASAEQIDDAIAAARSAFNLWTRAPREERVALCRRFAKALEQEKEALAQSLGEETGKPLWESRTEIAAMIGKIEISIKAQEIRAGETEQPVGDARSMIRHRAHGVLAVFGPYNFPGHLPNGHIVPALLAGNTVIFKPSEQTPRFAEKTLELWLSAGLPAGVINLIQGGADTGRALASHPGIDGLLFTGSCRAGHMLHQQFAGQPEKILALEMGGNNPLIIGNISDLPAAIHETIQSAYLSAGQRCTCARRLILPEGPQGDRFIEALEDAIGLIAVGYYDDDPQPYMGCLISATAADNMLDAQKALETKGGRVLRRMERLNGCQAMLSPGLIDVSGVDILPDEEHFGPLLQIQRYTDFDQALLLANATRFGLAAGLFSDDPDEFDRFWHGVRAGIVNWNRQLTGASSSAPFGGVKSSGNHRPSAWYAADYCAYPVSGLERERLVRPASLSPGLNLSFD</sequence>
<dbReference type="InterPro" id="IPR050740">
    <property type="entry name" value="Aldehyde_DH_Superfamily"/>
</dbReference>
<dbReference type="InterPro" id="IPR016163">
    <property type="entry name" value="Ald_DH_C"/>
</dbReference>
<dbReference type="SUPFAM" id="SSF53720">
    <property type="entry name" value="ALDH-like"/>
    <property type="match status" value="1"/>
</dbReference>
<feature type="binding site" evidence="4">
    <location>
        <begin position="222"/>
        <end position="227"/>
    </location>
    <ligand>
        <name>NAD(+)</name>
        <dbReference type="ChEBI" id="CHEBI:57540"/>
    </ligand>
</feature>
<dbReference type="UniPathway" id="UPA00185">
    <property type="reaction ID" value="UER00282"/>
</dbReference>
<dbReference type="Pfam" id="PF00171">
    <property type="entry name" value="Aldedh"/>
    <property type="match status" value="1"/>
</dbReference>
<dbReference type="Gene3D" id="3.40.605.10">
    <property type="entry name" value="Aldehyde Dehydrogenase, Chain A, domain 1"/>
    <property type="match status" value="1"/>
</dbReference>
<dbReference type="RefSeq" id="WP_036190115.1">
    <property type="nucleotide sequence ID" value="NZ_JMQN01000047.1"/>
</dbReference>
<comment type="catalytic activity">
    <reaction evidence="4">
        <text>N-succinyl-L-glutamate 5-semialdehyde + NAD(+) + H2O = N-succinyl-L-glutamate + NADH + 2 H(+)</text>
        <dbReference type="Rhea" id="RHEA:10812"/>
        <dbReference type="ChEBI" id="CHEBI:15377"/>
        <dbReference type="ChEBI" id="CHEBI:15378"/>
        <dbReference type="ChEBI" id="CHEBI:57540"/>
        <dbReference type="ChEBI" id="CHEBI:57945"/>
        <dbReference type="ChEBI" id="CHEBI:58520"/>
        <dbReference type="ChEBI" id="CHEBI:58763"/>
        <dbReference type="EC" id="1.2.1.71"/>
    </reaction>
</comment>
<feature type="active site" evidence="4">
    <location>
        <position position="279"/>
    </location>
</feature>
<dbReference type="InterPro" id="IPR015590">
    <property type="entry name" value="Aldehyde_DH_dom"/>
</dbReference>
<feature type="domain" description="Aldehyde dehydrogenase" evidence="6">
    <location>
        <begin position="11"/>
        <end position="461"/>
    </location>
</feature>
<comment type="caution">
    <text evidence="7">The sequence shown here is derived from an EMBL/GenBank/DDBJ whole genome shotgun (WGS) entry which is preliminary data.</text>
</comment>
<dbReference type="CDD" id="cd07095">
    <property type="entry name" value="ALDH_SGSD_AstD"/>
    <property type="match status" value="1"/>
</dbReference>
<dbReference type="GO" id="GO:0019544">
    <property type="term" value="P:L-arginine catabolic process to L-glutamate"/>
    <property type="evidence" value="ECO:0007669"/>
    <property type="project" value="UniProtKB-UniRule"/>
</dbReference>
<comment type="similarity">
    <text evidence="4">Belongs to the aldehyde dehydrogenase family. AstD subfamily.</text>
</comment>
<dbReference type="GO" id="GO:0043824">
    <property type="term" value="F:succinylglutamate-semialdehyde dehydrogenase activity"/>
    <property type="evidence" value="ECO:0007669"/>
    <property type="project" value="UniProtKB-EC"/>
</dbReference>
<dbReference type="Proteomes" id="UP000028252">
    <property type="component" value="Unassembled WGS sequence"/>
</dbReference>
<evidence type="ECO:0000256" key="1">
    <source>
        <dbReference type="ARBA" id="ARBA00022503"/>
    </source>
</evidence>
<keyword evidence="8" id="KW-1185">Reference proteome</keyword>
<name>A0A081FVQ9_9GAMM</name>
<evidence type="ECO:0000313" key="8">
    <source>
        <dbReference type="Proteomes" id="UP000028252"/>
    </source>
</evidence>
<comment type="function">
    <text evidence="4">Catalyzes the NAD-dependent reduction of succinylglutamate semialdehyde into succinylglutamate.</text>
</comment>
<dbReference type="GO" id="GO:0019545">
    <property type="term" value="P:L-arginine catabolic process to succinate"/>
    <property type="evidence" value="ECO:0007669"/>
    <property type="project" value="UniProtKB-UniRule"/>
</dbReference>